<dbReference type="Pfam" id="PF00106">
    <property type="entry name" value="adh_short"/>
    <property type="match status" value="1"/>
</dbReference>
<dbReference type="OrthoDB" id="498125at2759"/>
<dbReference type="Proteomes" id="UP001140091">
    <property type="component" value="Unassembled WGS sequence"/>
</dbReference>
<keyword evidence="3" id="KW-1185">Reference proteome</keyword>
<dbReference type="PANTHER" id="PTHR42760">
    <property type="entry name" value="SHORT-CHAIN DEHYDROGENASES/REDUCTASES FAMILY MEMBER"/>
    <property type="match status" value="1"/>
</dbReference>
<evidence type="ECO:0000256" key="1">
    <source>
        <dbReference type="ARBA" id="ARBA00006484"/>
    </source>
</evidence>
<evidence type="ECO:0008006" key="4">
    <source>
        <dbReference type="Google" id="ProtNLM"/>
    </source>
</evidence>
<dbReference type="SUPFAM" id="SSF51735">
    <property type="entry name" value="NAD(P)-binding Rossmann-fold domains"/>
    <property type="match status" value="1"/>
</dbReference>
<comment type="similarity">
    <text evidence="1">Belongs to the short-chain dehydrogenases/reductases (SDR) family.</text>
</comment>
<dbReference type="AlphaFoldDB" id="A0A9W8J2I5"/>
<feature type="non-terminal residue" evidence="2">
    <location>
        <position position="295"/>
    </location>
</feature>
<name>A0A9W8J2I5_9AGAR</name>
<dbReference type="GO" id="GO:0016616">
    <property type="term" value="F:oxidoreductase activity, acting on the CH-OH group of donors, NAD or NADP as acceptor"/>
    <property type="evidence" value="ECO:0007669"/>
    <property type="project" value="TreeGrafter"/>
</dbReference>
<proteinExistence type="inferred from homology"/>
<reference evidence="2" key="1">
    <citation type="submission" date="2022-06" db="EMBL/GenBank/DDBJ databases">
        <title>Genome Sequence of Candolleomyces eurysporus.</title>
        <authorList>
            <person name="Buettner E."/>
        </authorList>
    </citation>
    <scope>NUCLEOTIDE SEQUENCE</scope>
    <source>
        <strain evidence="2">VTCC 930004</strain>
    </source>
</reference>
<gene>
    <name evidence="2" type="ORF">H1R20_g9778</name>
</gene>
<dbReference type="PANTHER" id="PTHR42760:SF121">
    <property type="entry name" value="3-OXOACYL-(ACYL-CARRIER-PROTEIN) REDUCTASE"/>
    <property type="match status" value="1"/>
</dbReference>
<dbReference type="Pfam" id="PF13561">
    <property type="entry name" value="adh_short_C2"/>
    <property type="match status" value="1"/>
</dbReference>
<protein>
    <recommendedName>
        <fullName evidence="4">NAD(P)-binding protein</fullName>
    </recommendedName>
</protein>
<sequence length="295" mass="31244">MVRTAIITGAAQGIGRAIALRLAEDGCNVVLNDLASKQIALQALVDDINSASTSPSRVNPSNSKLPVATYVLGDVSVEDDVKKMIQTAVATFGALDIMVANAGVVMNSSIIETSLADFDRVLSINTKGTFLCVKLSGEQMIKQGTGGRIIVASSVCGKKGQILWVSGTHPHIVLQSSLWEDWCKSQLSSLDLIKSLSTHTLQALYKLQCASFFRFVSKPVANSVAASSVENMDEVTAARNQLNPGQFMDGIRQSTALKELGKPEYIADAVSFLASDKGCYITGQTLGVDAGMLLA</sequence>
<dbReference type="PRINTS" id="PR00081">
    <property type="entry name" value="GDHRDH"/>
</dbReference>
<evidence type="ECO:0000313" key="2">
    <source>
        <dbReference type="EMBL" id="KAJ2927316.1"/>
    </source>
</evidence>
<dbReference type="Gene3D" id="3.40.50.720">
    <property type="entry name" value="NAD(P)-binding Rossmann-like Domain"/>
    <property type="match status" value="2"/>
</dbReference>
<accession>A0A9W8J2I5</accession>
<comment type="caution">
    <text evidence="2">The sequence shown here is derived from an EMBL/GenBank/DDBJ whole genome shotgun (WGS) entry which is preliminary data.</text>
</comment>
<organism evidence="2 3">
    <name type="scientific">Candolleomyces eurysporus</name>
    <dbReference type="NCBI Taxonomy" id="2828524"/>
    <lineage>
        <taxon>Eukaryota</taxon>
        <taxon>Fungi</taxon>
        <taxon>Dikarya</taxon>
        <taxon>Basidiomycota</taxon>
        <taxon>Agaricomycotina</taxon>
        <taxon>Agaricomycetes</taxon>
        <taxon>Agaricomycetidae</taxon>
        <taxon>Agaricales</taxon>
        <taxon>Agaricineae</taxon>
        <taxon>Psathyrellaceae</taxon>
        <taxon>Candolleomyces</taxon>
    </lineage>
</organism>
<evidence type="ECO:0000313" key="3">
    <source>
        <dbReference type="Proteomes" id="UP001140091"/>
    </source>
</evidence>
<dbReference type="EMBL" id="JANBPK010001008">
    <property type="protein sequence ID" value="KAJ2927316.1"/>
    <property type="molecule type" value="Genomic_DNA"/>
</dbReference>
<dbReference type="InterPro" id="IPR036291">
    <property type="entry name" value="NAD(P)-bd_dom_sf"/>
</dbReference>
<dbReference type="InterPro" id="IPR002347">
    <property type="entry name" value="SDR_fam"/>
</dbReference>